<reference evidence="2 3" key="1">
    <citation type="submission" date="2018-02" db="EMBL/GenBank/DDBJ databases">
        <authorList>
            <person name="Ng W.L."/>
            <person name="Stoner T.H."/>
            <person name="Russell D.A."/>
            <person name="Garlena R.A."/>
            <person name="Stoner T.H."/>
            <person name="Pope W.H."/>
            <person name="Jacobs-Sera D."/>
            <person name="Hatfull G.F."/>
        </authorList>
    </citation>
    <scope>NUCLEOTIDE SEQUENCE [LARGE SCALE GENOMIC DNA]</scope>
</reference>
<evidence type="ECO:0000259" key="1">
    <source>
        <dbReference type="Pfam" id="PF23787"/>
    </source>
</evidence>
<sequence>MTAPSPAHPDHFEVLGNAIRPQPWMQLRPVGSGATAPSASRVYDPSGGVAKNEVLQTMQDHWTNNSPIPQYVYGLVTRGGSQVTLQARSRGYIEQSHGILIAPDAEDDDFEMAVVSKFGVGADIGKGGTLALGTSFGVAELRENSATIQLMPHITGWQVVQPGETFHARVETRFRSEYWESTSIDGGDTNAVSQVISGEQRLDLFACPAVTPPPPRPTPEIVGEPTYGIAVGDLLGEVFGSGAVTRADVPEGTEEGDTILAIVANNFGLASDIVPVEEGWTKLGGTVNDGLGGIADVHAKMYVRQATADEPDDYGFGNGILAEETVVLVTIRNAEPDIGQGWNTASALRRFFWERDDGHIAPSIDRKGQLLLCASYLGFSVTQPYITQEAPDHMTEILDVHGNGSSFALAAMENPPRPTGARTFAPSADPVWSGRSITLTILIPGKLEL</sequence>
<evidence type="ECO:0000313" key="2">
    <source>
        <dbReference type="EMBL" id="AVJ49044.1"/>
    </source>
</evidence>
<gene>
    <name evidence="2" type="primary">38</name>
    <name evidence="2" type="ORF">PBI_BALOO_38</name>
</gene>
<dbReference type="EMBL" id="MG920059">
    <property type="protein sequence ID" value="AVJ49044.1"/>
    <property type="molecule type" value="Genomic_DNA"/>
</dbReference>
<dbReference type="Proteomes" id="UP000241655">
    <property type="component" value="Segment"/>
</dbReference>
<dbReference type="Pfam" id="PF23787">
    <property type="entry name" value="DUF7172"/>
    <property type="match status" value="1"/>
</dbReference>
<accession>A0A2P1CCX4</accession>
<evidence type="ECO:0000313" key="3">
    <source>
        <dbReference type="Proteomes" id="UP000241655"/>
    </source>
</evidence>
<protein>
    <submittedName>
        <fullName evidence="2">Minor tail protein</fullName>
    </submittedName>
</protein>
<dbReference type="InterPro" id="IPR055596">
    <property type="entry name" value="DUF7172"/>
</dbReference>
<name>A0A2P1CCX4_9CAUD</name>
<organism evidence="2 3">
    <name type="scientific">Mycobacterium phage Baloo</name>
    <dbReference type="NCBI Taxonomy" id="2099645"/>
    <lineage>
        <taxon>Viruses</taxon>
        <taxon>Duplodnaviria</taxon>
        <taxon>Heunggongvirae</taxon>
        <taxon>Uroviricota</taxon>
        <taxon>Caudoviricetes</taxon>
        <taxon>Bclasvirinae</taxon>
        <taxon>Pipefishvirus</taxon>
        <taxon>Pipefishvirus athena</taxon>
    </lineage>
</organism>
<feature type="domain" description="DUF7172" evidence="1">
    <location>
        <begin position="16"/>
        <end position="210"/>
    </location>
</feature>
<proteinExistence type="predicted"/>